<keyword evidence="14" id="KW-1185">Reference proteome</keyword>
<dbReference type="Gene3D" id="3.40.970.10">
    <property type="entry name" value="Ribonuclease H1, N-terminal domain"/>
    <property type="match status" value="1"/>
</dbReference>
<dbReference type="CDD" id="cd09277">
    <property type="entry name" value="RNase_HI_bacteria_like"/>
    <property type="match status" value="1"/>
</dbReference>
<dbReference type="Pfam" id="PF01693">
    <property type="entry name" value="Cauli_VI"/>
    <property type="match status" value="1"/>
</dbReference>
<evidence type="ECO:0000313" key="13">
    <source>
        <dbReference type="EMBL" id="KMT21671.1"/>
    </source>
</evidence>
<gene>
    <name evidence="13" type="ORF">CLCY_2c04330</name>
</gene>
<keyword evidence="11" id="KW-0460">Magnesium</keyword>
<dbReference type="AlphaFoldDB" id="A0A0J8G1P3"/>
<evidence type="ECO:0000313" key="14">
    <source>
        <dbReference type="Proteomes" id="UP000036756"/>
    </source>
</evidence>
<comment type="function">
    <text evidence="3">Endonuclease that specifically degrades the RNA of RNA-DNA hybrids.</text>
</comment>
<dbReference type="SUPFAM" id="SSF55658">
    <property type="entry name" value="L9 N-domain-like"/>
    <property type="match status" value="1"/>
</dbReference>
<evidence type="ECO:0000256" key="11">
    <source>
        <dbReference type="ARBA" id="ARBA00022842"/>
    </source>
</evidence>
<evidence type="ECO:0000256" key="10">
    <source>
        <dbReference type="ARBA" id="ARBA00022801"/>
    </source>
</evidence>
<evidence type="ECO:0000256" key="6">
    <source>
        <dbReference type="ARBA" id="ARBA00017721"/>
    </source>
</evidence>
<dbReference type="Pfam" id="PF00075">
    <property type="entry name" value="RNase_H"/>
    <property type="match status" value="1"/>
</dbReference>
<dbReference type="InterPro" id="IPR037056">
    <property type="entry name" value="RNase_H1_N_sf"/>
</dbReference>
<protein>
    <recommendedName>
        <fullName evidence="6">Ribonuclease H</fullName>
        <ecNumber evidence="5">3.1.26.4</ecNumber>
    </recommendedName>
</protein>
<comment type="similarity">
    <text evidence="4">Belongs to the RNase H family.</text>
</comment>
<reference evidence="13 14" key="1">
    <citation type="submission" date="2015-06" db="EMBL/GenBank/DDBJ databases">
        <title>Draft genome sequence of the purine-degrading Clostridium cylindrosporum HC-1 (DSM 605).</title>
        <authorList>
            <person name="Poehlein A."/>
            <person name="Schiel-Bengelsdorf B."/>
            <person name="Bengelsdorf F."/>
            <person name="Daniel R."/>
            <person name="Duerre P."/>
        </authorList>
    </citation>
    <scope>NUCLEOTIDE SEQUENCE [LARGE SCALE GENOMIC DNA]</scope>
    <source>
        <strain evidence="13 14">DSM 605</strain>
    </source>
</reference>
<dbReference type="PROSITE" id="PS50879">
    <property type="entry name" value="RNASE_H_1"/>
    <property type="match status" value="1"/>
</dbReference>
<dbReference type="EMBL" id="LFVU01000027">
    <property type="protein sequence ID" value="KMT21671.1"/>
    <property type="molecule type" value="Genomic_DNA"/>
</dbReference>
<dbReference type="SUPFAM" id="SSF53098">
    <property type="entry name" value="Ribonuclease H-like"/>
    <property type="match status" value="1"/>
</dbReference>
<dbReference type="FunFam" id="3.40.970.10:FF:000002">
    <property type="entry name" value="Ribonuclease H"/>
    <property type="match status" value="1"/>
</dbReference>
<keyword evidence="8" id="KW-0479">Metal-binding</keyword>
<dbReference type="GO" id="GO:0003676">
    <property type="term" value="F:nucleic acid binding"/>
    <property type="evidence" value="ECO:0007669"/>
    <property type="project" value="InterPro"/>
</dbReference>
<dbReference type="Gene3D" id="3.30.420.10">
    <property type="entry name" value="Ribonuclease H-like superfamily/Ribonuclease H"/>
    <property type="match status" value="1"/>
</dbReference>
<keyword evidence="10" id="KW-0378">Hydrolase</keyword>
<evidence type="ECO:0000256" key="4">
    <source>
        <dbReference type="ARBA" id="ARBA00005300"/>
    </source>
</evidence>
<evidence type="ECO:0000256" key="8">
    <source>
        <dbReference type="ARBA" id="ARBA00022723"/>
    </source>
</evidence>
<dbReference type="PATRIC" id="fig|1121307.3.peg.1291"/>
<dbReference type="GO" id="GO:0043137">
    <property type="term" value="P:DNA replication, removal of RNA primer"/>
    <property type="evidence" value="ECO:0007669"/>
    <property type="project" value="TreeGrafter"/>
</dbReference>
<dbReference type="STRING" id="1121307.CLCY_2c04330"/>
<dbReference type="InterPro" id="IPR002156">
    <property type="entry name" value="RNaseH_domain"/>
</dbReference>
<dbReference type="GO" id="GO:0004523">
    <property type="term" value="F:RNA-DNA hybrid ribonuclease activity"/>
    <property type="evidence" value="ECO:0007669"/>
    <property type="project" value="UniProtKB-EC"/>
</dbReference>
<name>A0A0J8G1P3_CLOCY</name>
<evidence type="ECO:0000256" key="1">
    <source>
        <dbReference type="ARBA" id="ARBA00000077"/>
    </source>
</evidence>
<evidence type="ECO:0000256" key="3">
    <source>
        <dbReference type="ARBA" id="ARBA00004065"/>
    </source>
</evidence>
<organism evidence="13 14">
    <name type="scientific">Clostridium cylindrosporum DSM 605</name>
    <dbReference type="NCBI Taxonomy" id="1121307"/>
    <lineage>
        <taxon>Bacteria</taxon>
        <taxon>Bacillati</taxon>
        <taxon>Bacillota</taxon>
        <taxon>Clostridia</taxon>
        <taxon>Eubacteriales</taxon>
        <taxon>Clostridiaceae</taxon>
        <taxon>Clostridium</taxon>
    </lineage>
</organism>
<dbReference type="GO" id="GO:0046872">
    <property type="term" value="F:metal ion binding"/>
    <property type="evidence" value="ECO:0007669"/>
    <property type="project" value="UniProtKB-KW"/>
</dbReference>
<keyword evidence="7" id="KW-0540">Nuclease</keyword>
<evidence type="ECO:0000259" key="12">
    <source>
        <dbReference type="PROSITE" id="PS50879"/>
    </source>
</evidence>
<accession>A0A0J8G1P3</accession>
<dbReference type="RefSeq" id="WP_048571087.1">
    <property type="nucleotide sequence ID" value="NZ_LFVU01000027.1"/>
</dbReference>
<proteinExistence type="inferred from homology"/>
<sequence>MGKFYAVRKGRETGIFNTWNECQEKIKGFSGAEYKSFKSIEEAKEYINQNHKVDFDTNEDFVVAYVDGSYEDSIKKYGSGVLLLKEGTIIKEESFGGDEEELVSMRNVAGEIKAAEFAMNYCIDNGYNRLIIYYDYAGIENWCTGSWKAGKEGTIKYKENYNNMLSKGLKVQFRKVKAHSGDKFNDMADLLAKKGVIS</sequence>
<comment type="catalytic activity">
    <reaction evidence="1">
        <text>Endonucleolytic cleavage to 5'-phosphomonoester.</text>
        <dbReference type="EC" id="3.1.26.4"/>
    </reaction>
</comment>
<evidence type="ECO:0000256" key="2">
    <source>
        <dbReference type="ARBA" id="ARBA00001946"/>
    </source>
</evidence>
<feature type="domain" description="RNase H type-1" evidence="12">
    <location>
        <begin position="58"/>
        <end position="197"/>
    </location>
</feature>
<evidence type="ECO:0000256" key="7">
    <source>
        <dbReference type="ARBA" id="ARBA00022722"/>
    </source>
</evidence>
<comment type="cofactor">
    <cofactor evidence="2">
        <name>Mg(2+)</name>
        <dbReference type="ChEBI" id="CHEBI:18420"/>
    </cofactor>
</comment>
<dbReference type="InterPro" id="IPR012337">
    <property type="entry name" value="RNaseH-like_sf"/>
</dbReference>
<dbReference type="EC" id="3.1.26.4" evidence="5"/>
<dbReference type="InterPro" id="IPR050092">
    <property type="entry name" value="RNase_H"/>
</dbReference>
<dbReference type="Proteomes" id="UP000036756">
    <property type="component" value="Unassembled WGS sequence"/>
</dbReference>
<dbReference type="InterPro" id="IPR011320">
    <property type="entry name" value="RNase_H1_N"/>
</dbReference>
<comment type="caution">
    <text evidence="13">The sequence shown here is derived from an EMBL/GenBank/DDBJ whole genome shotgun (WGS) entry which is preliminary data.</text>
</comment>
<dbReference type="OrthoDB" id="9811552at2"/>
<dbReference type="InterPro" id="IPR036397">
    <property type="entry name" value="RNaseH_sf"/>
</dbReference>
<dbReference type="PANTHER" id="PTHR10642:SF26">
    <property type="entry name" value="RIBONUCLEASE H1"/>
    <property type="match status" value="1"/>
</dbReference>
<evidence type="ECO:0000256" key="9">
    <source>
        <dbReference type="ARBA" id="ARBA00022759"/>
    </source>
</evidence>
<evidence type="ECO:0000256" key="5">
    <source>
        <dbReference type="ARBA" id="ARBA00012180"/>
    </source>
</evidence>
<dbReference type="InterPro" id="IPR009027">
    <property type="entry name" value="Ribosomal_bL9/RNase_H1_N"/>
</dbReference>
<keyword evidence="9" id="KW-0255">Endonuclease</keyword>
<dbReference type="PANTHER" id="PTHR10642">
    <property type="entry name" value="RIBONUCLEASE H1"/>
    <property type="match status" value="1"/>
</dbReference>